<proteinExistence type="inferred from homology"/>
<dbReference type="EMBL" id="CYZE01000017">
    <property type="protein sequence ID" value="CUP06959.1"/>
    <property type="molecule type" value="Genomic_DNA"/>
</dbReference>
<evidence type="ECO:0000256" key="4">
    <source>
        <dbReference type="RuleBase" id="RU362116"/>
    </source>
</evidence>
<comment type="similarity">
    <text evidence="2 4">Belongs to the flagella basal body rod proteins family.</text>
</comment>
<dbReference type="Pfam" id="PF22692">
    <property type="entry name" value="LlgE_F_G_D1"/>
    <property type="match status" value="1"/>
</dbReference>
<evidence type="ECO:0000256" key="2">
    <source>
        <dbReference type="ARBA" id="ARBA00009677"/>
    </source>
</evidence>
<dbReference type="GO" id="GO:0071978">
    <property type="term" value="P:bacterial-type flagellum-dependent swarming motility"/>
    <property type="evidence" value="ECO:0007669"/>
    <property type="project" value="TreeGrafter"/>
</dbReference>
<dbReference type="EMBL" id="QSSQ01000021">
    <property type="protein sequence ID" value="RGM01723.1"/>
    <property type="molecule type" value="Genomic_DNA"/>
</dbReference>
<dbReference type="InterPro" id="IPR053967">
    <property type="entry name" value="LlgE_F_G-like_D1"/>
</dbReference>
<dbReference type="Proteomes" id="UP000095651">
    <property type="component" value="Unassembled WGS sequence"/>
</dbReference>
<reference evidence="8 10" key="1">
    <citation type="submission" date="2015-09" db="EMBL/GenBank/DDBJ databases">
        <authorList>
            <consortium name="Pathogen Informatics"/>
        </authorList>
    </citation>
    <scope>NUCLEOTIDE SEQUENCE [LARGE SCALE GENOMIC DNA]</scope>
    <source>
        <strain evidence="8 10">2789STDY5608850</strain>
    </source>
</reference>
<dbReference type="GO" id="GO:0009425">
    <property type="term" value="C:bacterial-type flagellum basal body"/>
    <property type="evidence" value="ECO:0007669"/>
    <property type="project" value="UniProtKB-SubCell"/>
</dbReference>
<reference evidence="9 11" key="2">
    <citation type="submission" date="2018-08" db="EMBL/GenBank/DDBJ databases">
        <title>A genome reference for cultivated species of the human gut microbiota.</title>
        <authorList>
            <person name="Zou Y."/>
            <person name="Xue W."/>
            <person name="Luo G."/>
        </authorList>
    </citation>
    <scope>NUCLEOTIDE SEQUENCE [LARGE SCALE GENOMIC DNA]</scope>
    <source>
        <strain evidence="9 11">TF05-11AC</strain>
    </source>
</reference>
<sequence>MLRSLYSAVSGMKAHQTKLDVIGNNIANVNTYGFKSSRARFQDVFYQTLQSAAGGDNNKGGTNASQVGYGSQLGGIDLDMSRSALQSTGRPMDVAITGEGFFQVMDADGNIFYTRAGNLMLDSNSGNLVDSNGYTVLGVSGDPLGKAPSSDKIHLNIPTKSSGLASKTLNINGTQFTITSEKATTDANVSITFKAEDNLPSGSDIVVNSSDINDSSITVHVNKNAIFTSLSDFNSKMNSAITRGCGGKAHPGGNFTITATPAENVFQKPLTGAELLGDHFGINEGTFEFATSTDAADGIFGGLKFSGMSTSPAFDAAGPVDFKSELKPGTGGKMAWVVTATVGGREFVGEINENTTTAGKMWLKESGTGQYIEMSHPGYTAITSSFNGGSGNTAQSFHNVTMPAAAGTGFFNKSMSLKDYGTSGINPGDNIEYSAVKIPASAGNKAKWHVTAVSGGKTYSGDISEGDAAGDLVLTEEGGATLTIDHKGYSGINTAFLNADEADKTYASFIPKDNAGTITAATQSNDVGLGSGTFTLENGTEGGAISLSGASIAILGNGIIEATHPDKGKIQIGRIDLVTFENPYGLEENGNSYFRATSNSGEAKACQAGEDGTGALKTSSLEMSNVDISTEFSDMIVTQRGFQANSRIITVSDSILEELVNLKR</sequence>
<dbReference type="Pfam" id="PF06429">
    <property type="entry name" value="Flg_bbr_C"/>
    <property type="match status" value="1"/>
</dbReference>
<dbReference type="SUPFAM" id="SSF117143">
    <property type="entry name" value="Flagellar hook protein flgE"/>
    <property type="match status" value="1"/>
</dbReference>
<evidence type="ECO:0000313" key="8">
    <source>
        <dbReference type="EMBL" id="CUP06959.1"/>
    </source>
</evidence>
<dbReference type="Pfam" id="PF00460">
    <property type="entry name" value="Flg_bb_rod"/>
    <property type="match status" value="1"/>
</dbReference>
<comment type="function">
    <text evidence="4">A flexible structure which links the flagellar filament to the drive apparatus in the basal body.</text>
</comment>
<keyword evidence="8" id="KW-0969">Cilium</keyword>
<feature type="domain" description="Flagellar hook protein FlgE/F/G-like D1" evidence="7">
    <location>
        <begin position="95"/>
        <end position="165"/>
    </location>
</feature>
<evidence type="ECO:0000256" key="3">
    <source>
        <dbReference type="ARBA" id="ARBA00023143"/>
    </source>
</evidence>
<dbReference type="Proteomes" id="UP000261257">
    <property type="component" value="Unassembled WGS sequence"/>
</dbReference>
<dbReference type="InterPro" id="IPR037925">
    <property type="entry name" value="FlgE/F/G-like"/>
</dbReference>
<feature type="domain" description="Flagellar basal body rod protein N-terminal" evidence="5">
    <location>
        <begin position="5"/>
        <end position="35"/>
    </location>
</feature>
<evidence type="ECO:0000259" key="5">
    <source>
        <dbReference type="Pfam" id="PF00460"/>
    </source>
</evidence>
<dbReference type="PANTHER" id="PTHR30435">
    <property type="entry name" value="FLAGELLAR PROTEIN"/>
    <property type="match status" value="1"/>
</dbReference>
<keyword evidence="3 4" id="KW-0975">Bacterial flagellum</keyword>
<dbReference type="InterPro" id="IPR019776">
    <property type="entry name" value="Flagellar_basal_body_rod_CS"/>
</dbReference>
<dbReference type="GO" id="GO:0009424">
    <property type="term" value="C:bacterial-type flagellum hook"/>
    <property type="evidence" value="ECO:0007669"/>
    <property type="project" value="TreeGrafter"/>
</dbReference>
<comment type="subcellular location">
    <subcellularLocation>
        <location evidence="1 4">Bacterial flagellum basal body</location>
    </subcellularLocation>
</comment>
<evidence type="ECO:0000259" key="6">
    <source>
        <dbReference type="Pfam" id="PF06429"/>
    </source>
</evidence>
<feature type="domain" description="Flagellar basal-body/hook protein C-terminal" evidence="6">
    <location>
        <begin position="619"/>
        <end position="662"/>
    </location>
</feature>
<accession>A0A174KC62</accession>
<evidence type="ECO:0000259" key="7">
    <source>
        <dbReference type="Pfam" id="PF22692"/>
    </source>
</evidence>
<keyword evidence="8" id="KW-0966">Cell projection</keyword>
<dbReference type="InterPro" id="IPR001444">
    <property type="entry name" value="Flag_bb_rod_N"/>
</dbReference>
<protein>
    <recommendedName>
        <fullName evidence="4">Flagellar hook protein FlgE</fullName>
    </recommendedName>
</protein>
<keyword evidence="8" id="KW-0282">Flagellum</keyword>
<organism evidence="8 10">
    <name type="scientific">Hungatella hathewayi</name>
    <dbReference type="NCBI Taxonomy" id="154046"/>
    <lineage>
        <taxon>Bacteria</taxon>
        <taxon>Bacillati</taxon>
        <taxon>Bacillota</taxon>
        <taxon>Clostridia</taxon>
        <taxon>Lachnospirales</taxon>
        <taxon>Lachnospiraceae</taxon>
        <taxon>Hungatella</taxon>
    </lineage>
</organism>
<dbReference type="PROSITE" id="PS00588">
    <property type="entry name" value="FLAGELLA_BB_ROD"/>
    <property type="match status" value="1"/>
</dbReference>
<dbReference type="PANTHER" id="PTHR30435:SF1">
    <property type="entry name" value="FLAGELLAR HOOK PROTEIN FLGE"/>
    <property type="match status" value="1"/>
</dbReference>
<dbReference type="NCBIfam" id="TIGR03506">
    <property type="entry name" value="FlgEFG_subfam"/>
    <property type="match status" value="2"/>
</dbReference>
<evidence type="ECO:0000313" key="10">
    <source>
        <dbReference type="Proteomes" id="UP000095651"/>
    </source>
</evidence>
<name>A0A174KC62_9FIRM</name>
<evidence type="ECO:0000313" key="9">
    <source>
        <dbReference type="EMBL" id="RGM01723.1"/>
    </source>
</evidence>
<dbReference type="RefSeq" id="WP_055659105.1">
    <property type="nucleotide sequence ID" value="NZ_CABIXC010000017.1"/>
</dbReference>
<evidence type="ECO:0000256" key="1">
    <source>
        <dbReference type="ARBA" id="ARBA00004117"/>
    </source>
</evidence>
<dbReference type="GO" id="GO:0005829">
    <property type="term" value="C:cytosol"/>
    <property type="evidence" value="ECO:0007669"/>
    <property type="project" value="TreeGrafter"/>
</dbReference>
<dbReference type="AlphaFoldDB" id="A0A174KC62"/>
<dbReference type="InterPro" id="IPR020013">
    <property type="entry name" value="Flagellar_FlgE/F/G"/>
</dbReference>
<evidence type="ECO:0000313" key="11">
    <source>
        <dbReference type="Proteomes" id="UP000261257"/>
    </source>
</evidence>
<gene>
    <name evidence="8" type="primary">flgE</name>
    <name evidence="9" type="ORF">DXC39_18810</name>
    <name evidence="8" type="ORF">ERS852407_04873</name>
</gene>
<dbReference type="InterPro" id="IPR010930">
    <property type="entry name" value="Flg_bb/hook_C_dom"/>
</dbReference>